<dbReference type="Proteomes" id="UP001601442">
    <property type="component" value="Unassembled WGS sequence"/>
</dbReference>
<sequence length="376" mass="39494">MTEPLPPRRFRGARRIAELALVIVVGAASGGCSNGAMMTDYRSITAYFDNANGLYPGNAVSVLGMRIGRIDAITAHGGGVDIKLSVDRSIRLPADVRAVTVTDSVLTDRHIELSPVYRGGPTLADPATLDREHTRTPIEFDSLLAMADELATSLSGDNNGNGPVADLLDTGSALTTGNGAQMRTALNNLSTALRMGGDGSATRDAITEVVTNLDTLAAAAARNDGTLRDFGSGIHQLSDLLADEQLGTGDTGAKLDEILSQATEILQNHRSTIATLARNSTTITTALSDYNSNLSEFLDVFPLVTDNVYNAIDHNVGALRATVDVNRLLLDGQMVKEVCNLLGLRSLGCATGAMRDMGPDFGLTEILAAMAGVQPK</sequence>
<evidence type="ECO:0000259" key="1">
    <source>
        <dbReference type="Pfam" id="PF02470"/>
    </source>
</evidence>
<name>A0ABW6P9Z9_9NOCA</name>
<organism evidence="2 3">
    <name type="scientific">Nocardia aobensis</name>
    <dbReference type="NCBI Taxonomy" id="257277"/>
    <lineage>
        <taxon>Bacteria</taxon>
        <taxon>Bacillati</taxon>
        <taxon>Actinomycetota</taxon>
        <taxon>Actinomycetes</taxon>
        <taxon>Mycobacteriales</taxon>
        <taxon>Nocardiaceae</taxon>
        <taxon>Nocardia</taxon>
    </lineage>
</organism>
<dbReference type="Pfam" id="PF02470">
    <property type="entry name" value="MlaD"/>
    <property type="match status" value="1"/>
</dbReference>
<feature type="domain" description="Mce/MlaD" evidence="1">
    <location>
        <begin position="41"/>
        <end position="115"/>
    </location>
</feature>
<dbReference type="InterPro" id="IPR003399">
    <property type="entry name" value="Mce/MlaD"/>
</dbReference>
<gene>
    <name evidence="2" type="ORF">ACFYU5_26555</name>
</gene>
<evidence type="ECO:0000313" key="3">
    <source>
        <dbReference type="Proteomes" id="UP001601442"/>
    </source>
</evidence>
<comment type="caution">
    <text evidence="2">The sequence shown here is derived from an EMBL/GenBank/DDBJ whole genome shotgun (WGS) entry which is preliminary data.</text>
</comment>
<keyword evidence="3" id="KW-1185">Reference proteome</keyword>
<reference evidence="2 3" key="1">
    <citation type="submission" date="2024-10" db="EMBL/GenBank/DDBJ databases">
        <title>The Natural Products Discovery Center: Release of the First 8490 Sequenced Strains for Exploring Actinobacteria Biosynthetic Diversity.</title>
        <authorList>
            <person name="Kalkreuter E."/>
            <person name="Kautsar S.A."/>
            <person name="Yang D."/>
            <person name="Bader C.D."/>
            <person name="Teijaro C.N."/>
            <person name="Fluegel L."/>
            <person name="Davis C.M."/>
            <person name="Simpson J.R."/>
            <person name="Lauterbach L."/>
            <person name="Steele A.D."/>
            <person name="Gui C."/>
            <person name="Meng S."/>
            <person name="Li G."/>
            <person name="Viehrig K."/>
            <person name="Ye F."/>
            <person name="Su P."/>
            <person name="Kiefer A.F."/>
            <person name="Nichols A."/>
            <person name="Cepeda A.J."/>
            <person name="Yan W."/>
            <person name="Fan B."/>
            <person name="Jiang Y."/>
            <person name="Adhikari A."/>
            <person name="Zheng C.-J."/>
            <person name="Schuster L."/>
            <person name="Cowan T.M."/>
            <person name="Smanski M.J."/>
            <person name="Chevrette M.G."/>
            <person name="De Carvalho L.P.S."/>
            <person name="Shen B."/>
        </authorList>
    </citation>
    <scope>NUCLEOTIDE SEQUENCE [LARGE SCALE GENOMIC DNA]</scope>
    <source>
        <strain evidence="2 3">NPDC004119</strain>
    </source>
</reference>
<proteinExistence type="predicted"/>
<dbReference type="InterPro" id="IPR052336">
    <property type="entry name" value="MlaD_Phospholipid_Transporter"/>
</dbReference>
<dbReference type="NCBIfam" id="TIGR00996">
    <property type="entry name" value="Mtu_fam_mce"/>
    <property type="match status" value="1"/>
</dbReference>
<accession>A0ABW6P9Z9</accession>
<dbReference type="RefSeq" id="WP_387398950.1">
    <property type="nucleotide sequence ID" value="NZ_JBIAMT010000005.1"/>
</dbReference>
<evidence type="ECO:0000313" key="2">
    <source>
        <dbReference type="EMBL" id="MFF0499990.1"/>
    </source>
</evidence>
<dbReference type="PANTHER" id="PTHR33371">
    <property type="entry name" value="INTERMEMBRANE PHOSPHOLIPID TRANSPORT SYSTEM BINDING PROTEIN MLAD-RELATED"/>
    <property type="match status" value="1"/>
</dbReference>
<dbReference type="PANTHER" id="PTHR33371:SF4">
    <property type="entry name" value="INTERMEMBRANE PHOSPHOLIPID TRANSPORT SYSTEM BINDING PROTEIN MLAD"/>
    <property type="match status" value="1"/>
</dbReference>
<dbReference type="InterPro" id="IPR005693">
    <property type="entry name" value="Mce"/>
</dbReference>
<dbReference type="EMBL" id="JBIAMT010000005">
    <property type="protein sequence ID" value="MFF0499990.1"/>
    <property type="molecule type" value="Genomic_DNA"/>
</dbReference>
<protein>
    <submittedName>
        <fullName evidence="2">MCE family protein</fullName>
    </submittedName>
</protein>